<reference evidence="1" key="1">
    <citation type="submission" date="2021-04" db="EMBL/GenBank/DDBJ databases">
        <title>Difference and commonality of drug resistance evolution in various bacteria. and drug sensitivity profiles.</title>
        <authorList>
            <person name="Maeda T."/>
            <person name="Shibai A."/>
            <person name="Kawada K."/>
            <person name="Kotani H."/>
            <person name="Tarusawa Y."/>
            <person name="Tanabe K."/>
            <person name="Furusawa C."/>
        </authorList>
    </citation>
    <scope>NUCLEOTIDE SEQUENCE</scope>
    <source>
        <strain evidence="1">JCM 8580</strain>
    </source>
</reference>
<dbReference type="Proteomes" id="UP000682928">
    <property type="component" value="Chromosome"/>
</dbReference>
<name>A0AA86J5F9_9ENTR</name>
<sequence>MVMKLINRANKHSPLARQACDIALATHAERYGDYGRSKMKETYTVRVEGVKVWVEVVNRKASYVATAMTGMRRLRSLPGQVS</sequence>
<dbReference type="Pfam" id="PF13269">
    <property type="entry name" value="DUF4060"/>
    <property type="match status" value="1"/>
</dbReference>
<organism evidence="1 2">
    <name type="scientific">Enterobacter kobei</name>
    <dbReference type="NCBI Taxonomy" id="208224"/>
    <lineage>
        <taxon>Bacteria</taxon>
        <taxon>Pseudomonadati</taxon>
        <taxon>Pseudomonadota</taxon>
        <taxon>Gammaproteobacteria</taxon>
        <taxon>Enterobacterales</taxon>
        <taxon>Enterobacteriaceae</taxon>
        <taxon>Enterobacter</taxon>
        <taxon>Enterobacter cloacae complex</taxon>
    </lineage>
</organism>
<evidence type="ECO:0000313" key="1">
    <source>
        <dbReference type="EMBL" id="BCU56033.1"/>
    </source>
</evidence>
<evidence type="ECO:0000313" key="2">
    <source>
        <dbReference type="Proteomes" id="UP000682928"/>
    </source>
</evidence>
<protein>
    <submittedName>
        <fullName evidence="1">Bacteriophage protein</fullName>
    </submittedName>
</protein>
<gene>
    <name evidence="1" type="ORF">ENKO_26270</name>
</gene>
<proteinExistence type="predicted"/>
<accession>A0AA86J5F9</accession>
<dbReference type="EMBL" id="AP024590">
    <property type="protein sequence ID" value="BCU56033.1"/>
    <property type="molecule type" value="Genomic_DNA"/>
</dbReference>
<dbReference type="AlphaFoldDB" id="A0AA86J5F9"/>
<dbReference type="InterPro" id="IPR025135">
    <property type="entry name" value="DUF4060"/>
</dbReference>